<evidence type="ECO:0000313" key="5">
    <source>
        <dbReference type="WBParaSite" id="PSAMB.scaffold640size52828.g7575.t1"/>
    </source>
</evidence>
<keyword evidence="2" id="KW-1133">Transmembrane helix</keyword>
<reference evidence="5" key="1">
    <citation type="submission" date="2022-11" db="UniProtKB">
        <authorList>
            <consortium name="WormBaseParasite"/>
        </authorList>
    </citation>
    <scope>IDENTIFICATION</scope>
</reference>
<dbReference type="CDD" id="cd01671">
    <property type="entry name" value="CARD"/>
    <property type="match status" value="2"/>
</dbReference>
<evidence type="ECO:0000256" key="1">
    <source>
        <dbReference type="SAM" id="MobiDB-lite"/>
    </source>
</evidence>
<dbReference type="InterPro" id="IPR011029">
    <property type="entry name" value="DEATH-like_dom_sf"/>
</dbReference>
<dbReference type="AlphaFoldDB" id="A0A914X814"/>
<keyword evidence="2" id="KW-0472">Membrane</keyword>
<feature type="transmembrane region" description="Helical" evidence="2">
    <location>
        <begin position="301"/>
        <end position="320"/>
    </location>
</feature>
<accession>A0A914X814</accession>
<dbReference type="InterPro" id="IPR037939">
    <property type="entry name" value="CRADD"/>
</dbReference>
<feature type="domain" description="CARD" evidence="3">
    <location>
        <begin position="141"/>
        <end position="220"/>
    </location>
</feature>
<evidence type="ECO:0000259" key="3">
    <source>
        <dbReference type="PROSITE" id="PS50209"/>
    </source>
</evidence>
<dbReference type="InterPro" id="IPR001315">
    <property type="entry name" value="CARD"/>
</dbReference>
<feature type="region of interest" description="Disordered" evidence="1">
    <location>
        <begin position="243"/>
        <end position="280"/>
    </location>
</feature>
<sequence>MNEEQSKAINAILTDFVTQANVHPLVDELQHKKDQYGDSILTEYNAVTIRAEKNEHDMKRKFIEIMKTKQGFNQFVEALIKTEQTAFVHRLNVHLPVAMRIDVQAVRDRSKLEKDKLISQSTSPTSTDSNSGGNPIMTHAMDKSSKSKLTKNGNSVCNAITISVLEQINTEMKARGHLTTVDVQHIESKPMPYSRNTVLLDILRTRTQQAYADFLDILRDEEIGLAWLADRIEGIATHPENIPKQDLNRKVSAVDQSNKKDASSRRKNSSASKDSPEDAKDHLPKSIIMEALMPAERSKYILKYGIFGALLICALSLYYFPLNTSPSDVQSAPGAAGEQLKYKAPIIPPLPDPRNEGASPVEEFDASFEMENILRKFDQLPKEKIEKLKKRSLTPVLIQELDDWRSQFAMIDMQDIVNNYMPTVLPDSAIKKIRSAIDNSNGAYELSESLKKSSVLALFTFLKGLESTKQNHFFPSFCTRTFCDEMLSIIDKA</sequence>
<dbReference type="GO" id="GO:0070513">
    <property type="term" value="F:death domain binding"/>
    <property type="evidence" value="ECO:0007669"/>
    <property type="project" value="InterPro"/>
</dbReference>
<feature type="region of interest" description="Disordered" evidence="1">
    <location>
        <begin position="112"/>
        <end position="150"/>
    </location>
</feature>
<feature type="compositionally biased region" description="Polar residues" evidence="1">
    <location>
        <begin position="118"/>
        <end position="133"/>
    </location>
</feature>
<dbReference type="PROSITE" id="PS50209">
    <property type="entry name" value="CARD"/>
    <property type="match status" value="1"/>
</dbReference>
<dbReference type="PANTHER" id="PTHR15034">
    <property type="entry name" value="DEATH DOMAIN-CONTAINING PROTEIN CRADD"/>
    <property type="match status" value="1"/>
</dbReference>
<dbReference type="GO" id="GO:0002020">
    <property type="term" value="F:protease binding"/>
    <property type="evidence" value="ECO:0007669"/>
    <property type="project" value="InterPro"/>
</dbReference>
<proteinExistence type="predicted"/>
<protein>
    <submittedName>
        <fullName evidence="5">CARD domain-containing protein</fullName>
    </submittedName>
</protein>
<dbReference type="PANTHER" id="PTHR15034:SF5">
    <property type="entry name" value="DEATH DOMAIN-CONTAINING PROTEIN CRADD"/>
    <property type="match status" value="1"/>
</dbReference>
<evidence type="ECO:0000313" key="4">
    <source>
        <dbReference type="Proteomes" id="UP000887566"/>
    </source>
</evidence>
<dbReference type="Gene3D" id="1.10.533.10">
    <property type="entry name" value="Death Domain, Fas"/>
    <property type="match status" value="2"/>
</dbReference>
<dbReference type="SUPFAM" id="SSF47986">
    <property type="entry name" value="DEATH domain"/>
    <property type="match status" value="1"/>
</dbReference>
<keyword evidence="4" id="KW-1185">Reference proteome</keyword>
<dbReference type="GO" id="GO:0042981">
    <property type="term" value="P:regulation of apoptotic process"/>
    <property type="evidence" value="ECO:0007669"/>
    <property type="project" value="InterPro"/>
</dbReference>
<name>A0A914X814_9BILA</name>
<keyword evidence="2" id="KW-0812">Transmembrane</keyword>
<organism evidence="4 5">
    <name type="scientific">Plectus sambesii</name>
    <dbReference type="NCBI Taxonomy" id="2011161"/>
    <lineage>
        <taxon>Eukaryota</taxon>
        <taxon>Metazoa</taxon>
        <taxon>Ecdysozoa</taxon>
        <taxon>Nematoda</taxon>
        <taxon>Chromadorea</taxon>
        <taxon>Plectida</taxon>
        <taxon>Plectina</taxon>
        <taxon>Plectoidea</taxon>
        <taxon>Plectidae</taxon>
        <taxon>Plectus</taxon>
    </lineage>
</organism>
<dbReference type="Proteomes" id="UP000887566">
    <property type="component" value="Unplaced"/>
</dbReference>
<evidence type="ECO:0000256" key="2">
    <source>
        <dbReference type="SAM" id="Phobius"/>
    </source>
</evidence>
<dbReference type="WBParaSite" id="PSAMB.scaffold640size52828.g7575.t1">
    <property type="protein sequence ID" value="PSAMB.scaffold640size52828.g7575.t1"/>
    <property type="gene ID" value="PSAMB.scaffold640size52828.g7575"/>
</dbReference>